<proteinExistence type="predicted"/>
<dbReference type="PANTHER" id="PTHR31672:SF13">
    <property type="entry name" value="F-BOX PROTEIN CPR30-LIKE"/>
    <property type="match status" value="1"/>
</dbReference>
<dbReference type="Pfam" id="PF07734">
    <property type="entry name" value="FBA_1"/>
    <property type="match status" value="1"/>
</dbReference>
<comment type="caution">
    <text evidence="3">The sequence shown here is derived from an EMBL/GenBank/DDBJ whole genome shotgun (WGS) entry which is preliminary data.</text>
</comment>
<evidence type="ECO:0000313" key="4">
    <source>
        <dbReference type="Proteomes" id="UP001454036"/>
    </source>
</evidence>
<feature type="coiled-coil region" evidence="1">
    <location>
        <begin position="385"/>
        <end position="412"/>
    </location>
</feature>
<name>A0AAV3NLP1_LITER</name>
<keyword evidence="4" id="KW-1185">Reference proteome</keyword>
<evidence type="ECO:0000259" key="2">
    <source>
        <dbReference type="PROSITE" id="PS50181"/>
    </source>
</evidence>
<protein>
    <recommendedName>
        <fullName evidence="2">F-box domain-containing protein</fullName>
    </recommendedName>
</protein>
<organism evidence="3 4">
    <name type="scientific">Lithospermum erythrorhizon</name>
    <name type="common">Purple gromwell</name>
    <name type="synonym">Lithospermum officinale var. erythrorhizon</name>
    <dbReference type="NCBI Taxonomy" id="34254"/>
    <lineage>
        <taxon>Eukaryota</taxon>
        <taxon>Viridiplantae</taxon>
        <taxon>Streptophyta</taxon>
        <taxon>Embryophyta</taxon>
        <taxon>Tracheophyta</taxon>
        <taxon>Spermatophyta</taxon>
        <taxon>Magnoliopsida</taxon>
        <taxon>eudicotyledons</taxon>
        <taxon>Gunneridae</taxon>
        <taxon>Pentapetalae</taxon>
        <taxon>asterids</taxon>
        <taxon>lamiids</taxon>
        <taxon>Boraginales</taxon>
        <taxon>Boraginaceae</taxon>
        <taxon>Boraginoideae</taxon>
        <taxon>Lithospermeae</taxon>
        <taxon>Lithospermum</taxon>
    </lineage>
</organism>
<dbReference type="InterPro" id="IPR006527">
    <property type="entry name" value="F-box-assoc_dom_typ1"/>
</dbReference>
<reference evidence="3 4" key="1">
    <citation type="submission" date="2024-01" db="EMBL/GenBank/DDBJ databases">
        <title>The complete chloroplast genome sequence of Lithospermum erythrorhizon: insights into the phylogenetic relationship among Boraginaceae species and the maternal lineages of purple gromwells.</title>
        <authorList>
            <person name="Okada T."/>
            <person name="Watanabe K."/>
        </authorList>
    </citation>
    <scope>NUCLEOTIDE SEQUENCE [LARGE SCALE GENOMIC DNA]</scope>
</reference>
<dbReference type="Gene3D" id="1.20.1280.50">
    <property type="match status" value="1"/>
</dbReference>
<dbReference type="SUPFAM" id="SSF81383">
    <property type="entry name" value="F-box domain"/>
    <property type="match status" value="1"/>
</dbReference>
<accession>A0AAV3NLP1</accession>
<dbReference type="Proteomes" id="UP001454036">
    <property type="component" value="Unassembled WGS sequence"/>
</dbReference>
<keyword evidence="1" id="KW-0175">Coiled coil</keyword>
<dbReference type="NCBIfam" id="TIGR01640">
    <property type="entry name" value="F_box_assoc_1"/>
    <property type="match status" value="1"/>
</dbReference>
<evidence type="ECO:0000256" key="1">
    <source>
        <dbReference type="SAM" id="Coils"/>
    </source>
</evidence>
<dbReference type="PROSITE" id="PS50181">
    <property type="entry name" value="FBOX"/>
    <property type="match status" value="1"/>
</dbReference>
<dbReference type="InterPro" id="IPR050796">
    <property type="entry name" value="SCF_F-box_component"/>
</dbReference>
<dbReference type="EMBL" id="BAABME010000139">
    <property type="protein sequence ID" value="GAA0140011.1"/>
    <property type="molecule type" value="Genomic_DNA"/>
</dbReference>
<dbReference type="Pfam" id="PF00646">
    <property type="entry name" value="F-box"/>
    <property type="match status" value="1"/>
</dbReference>
<dbReference type="CDD" id="cd22157">
    <property type="entry name" value="F-box_AtFBW1-like"/>
    <property type="match status" value="1"/>
</dbReference>
<dbReference type="PANTHER" id="PTHR31672">
    <property type="entry name" value="BNACNNG10540D PROTEIN"/>
    <property type="match status" value="1"/>
</dbReference>
<sequence>MNLPDDLINEILYFVPPKSLCRFKCVCKSWNSIIKNQNLSYLLIRNHNNFARSKLVTSLFGYDNNDNLKSHCNLQLELPPFCSHSLAQYSDDDVRVVGPCNGLVCISILSRSEMEIILWNPSTSESRTLPPFVAHRYLSFDPVFGFGFDSDANDYKVVKFRQCLRWAKKFYVEIYSAAKNCWTTYESDNYLGMLPDYEYIQGFRQRRIDTSSWVAVVFNKYCCWLARGLVGGEAILSFDMSREVFLKTLLPLDAFQPAQQTSQILPLRDSLALIVGSYTSEESTFQIWTIRGLDAECSWTKMATIGSILGRYRSLAFRRNYESLILEDFESKRLVSYDLRLHKTKEMGIDVARLRFDMAFDYSETSVAMPTRRYYLPGKPCKRRGRALRARIARLQEEEDRLAETKSKLKDLHLPLGSYTTLSL</sequence>
<feature type="domain" description="F-box" evidence="2">
    <location>
        <begin position="1"/>
        <end position="44"/>
    </location>
</feature>
<gene>
    <name evidence="3" type="ORF">LIER_01439</name>
</gene>
<dbReference type="SMART" id="SM00256">
    <property type="entry name" value="FBOX"/>
    <property type="match status" value="1"/>
</dbReference>
<dbReference type="AlphaFoldDB" id="A0AAV3NLP1"/>
<dbReference type="InterPro" id="IPR017451">
    <property type="entry name" value="F-box-assoc_interact_dom"/>
</dbReference>
<dbReference type="InterPro" id="IPR036047">
    <property type="entry name" value="F-box-like_dom_sf"/>
</dbReference>
<evidence type="ECO:0000313" key="3">
    <source>
        <dbReference type="EMBL" id="GAA0140011.1"/>
    </source>
</evidence>
<dbReference type="InterPro" id="IPR001810">
    <property type="entry name" value="F-box_dom"/>
</dbReference>